<dbReference type="EC" id="1.2.1.8" evidence="7"/>
<accession>A0A1Y2MX34</accession>
<feature type="region of interest" description="Disordered" evidence="5">
    <location>
        <begin position="1"/>
        <end position="20"/>
    </location>
</feature>
<evidence type="ECO:0000313" key="7">
    <source>
        <dbReference type="EMBL" id="OSY39723.1"/>
    </source>
</evidence>
<keyword evidence="8" id="KW-1185">Reference proteome</keyword>
<dbReference type="Pfam" id="PF00171">
    <property type="entry name" value="Aldedh"/>
    <property type="match status" value="1"/>
</dbReference>
<evidence type="ECO:0000256" key="2">
    <source>
        <dbReference type="ARBA" id="ARBA00023002"/>
    </source>
</evidence>
<dbReference type="Proteomes" id="UP000194360">
    <property type="component" value="Unassembled WGS sequence"/>
</dbReference>
<name>A0A1Y2MX34_PSEAH</name>
<dbReference type="InterPro" id="IPR016162">
    <property type="entry name" value="Ald_DH_N"/>
</dbReference>
<evidence type="ECO:0000256" key="3">
    <source>
        <dbReference type="PROSITE-ProRule" id="PRU10007"/>
    </source>
</evidence>
<dbReference type="InterPro" id="IPR015590">
    <property type="entry name" value="Aldehyde_DH_dom"/>
</dbReference>
<dbReference type="GO" id="GO:0008802">
    <property type="term" value="F:betaine-aldehyde dehydrogenase (NAD+) activity"/>
    <property type="evidence" value="ECO:0007669"/>
    <property type="project" value="UniProtKB-EC"/>
</dbReference>
<gene>
    <name evidence="7" type="primary">betB_2</name>
    <name evidence="7" type="ORF">BG845_03321</name>
</gene>
<dbReference type="InterPro" id="IPR016161">
    <property type="entry name" value="Ald_DH/histidinol_DH"/>
</dbReference>
<dbReference type="InterPro" id="IPR029510">
    <property type="entry name" value="Ald_DH_CS_GLU"/>
</dbReference>
<sequence length="493" mass="51172">MTTDTTTDPNTGPAGTGLPADATHLIGDAWVPAADGRTIDVLDPATGEVIGRVPRGTAADVDAAVAAARAAFPAWRDTSATERGRLLLRWAELVERHADELDRLESREVGRPHWGPPPMARMLTFLAGQADKVQGLSLPTHTPDVLGLTLREPYGVVASIIPWNAPGPMFANDAGAAIAAGNTVVVKPAEDAPLTPLALARLAREAGIPPGVLNVVTGYGHEAGAALPAHPDVARVGFTGSPETGSAVMATCARRLVPLHLELGGKSPQVVFPDADLDRAIPAIVAGITLNTGQICAAGSRVVVDRSIRAEVVERLAAEMAAVSIGPWHERARMGPLINARQRDRVLGYVRAGREEGARLVTGGGTPTGNGLDQGFFVEPTLFDDVDPGMTIAREEIFGPVLSVLAVDDEAQALDVANGTDYGLVASVWTRDVGRAVRMSRGLAAGQVAVNAALGAGVIGGPFGGYRRSGFGRTMGADAVLEHTQVKTVSIRG</sequence>
<reference evidence="7 8" key="1">
    <citation type="submission" date="2016-09" db="EMBL/GenBank/DDBJ databases">
        <title>Pseudonocardia autotrophica DSM535, a candidate organism with high potential of specific P450 cytochromes.</title>
        <authorList>
            <person name="Grumaz C."/>
            <person name="Vainshtein Y."/>
            <person name="Kirstahler P."/>
            <person name="Sohn K."/>
        </authorList>
    </citation>
    <scope>NUCLEOTIDE SEQUENCE [LARGE SCALE GENOMIC DNA]</scope>
    <source>
        <strain evidence="7 8">DSM 535</strain>
    </source>
</reference>
<dbReference type="Gene3D" id="3.40.605.10">
    <property type="entry name" value="Aldehyde Dehydrogenase, Chain A, domain 1"/>
    <property type="match status" value="1"/>
</dbReference>
<comment type="similarity">
    <text evidence="1 4">Belongs to the aldehyde dehydrogenase family.</text>
</comment>
<evidence type="ECO:0000313" key="8">
    <source>
        <dbReference type="Proteomes" id="UP000194360"/>
    </source>
</evidence>
<dbReference type="InterPro" id="IPR016163">
    <property type="entry name" value="Ald_DH_C"/>
</dbReference>
<protein>
    <submittedName>
        <fullName evidence="7">NAD/NADP-dependent betaine aldehyde dehydrogenase</fullName>
        <ecNumber evidence="7">1.2.1.8</ecNumber>
    </submittedName>
</protein>
<dbReference type="RefSeq" id="WP_085913534.1">
    <property type="nucleotide sequence ID" value="NZ_AP018920.1"/>
</dbReference>
<dbReference type="FunFam" id="3.40.605.10:FF:000007">
    <property type="entry name" value="NAD/NADP-dependent betaine aldehyde dehydrogenase"/>
    <property type="match status" value="1"/>
</dbReference>
<organism evidence="7 8">
    <name type="scientific">Pseudonocardia autotrophica</name>
    <name type="common">Amycolata autotrophica</name>
    <name type="synonym">Nocardia autotrophica</name>
    <dbReference type="NCBI Taxonomy" id="2074"/>
    <lineage>
        <taxon>Bacteria</taxon>
        <taxon>Bacillati</taxon>
        <taxon>Actinomycetota</taxon>
        <taxon>Actinomycetes</taxon>
        <taxon>Pseudonocardiales</taxon>
        <taxon>Pseudonocardiaceae</taxon>
        <taxon>Pseudonocardia</taxon>
    </lineage>
</organism>
<evidence type="ECO:0000256" key="4">
    <source>
        <dbReference type="RuleBase" id="RU003345"/>
    </source>
</evidence>
<dbReference type="SUPFAM" id="SSF53720">
    <property type="entry name" value="ALDH-like"/>
    <property type="match status" value="1"/>
</dbReference>
<feature type="compositionally biased region" description="Low complexity" evidence="5">
    <location>
        <begin position="1"/>
        <end position="17"/>
    </location>
</feature>
<dbReference type="STRING" id="2074.BG845_03321"/>
<dbReference type="PROSITE" id="PS00687">
    <property type="entry name" value="ALDEHYDE_DEHYDR_GLU"/>
    <property type="match status" value="1"/>
</dbReference>
<evidence type="ECO:0000256" key="1">
    <source>
        <dbReference type="ARBA" id="ARBA00009986"/>
    </source>
</evidence>
<keyword evidence="2 4" id="KW-0560">Oxidoreductase</keyword>
<dbReference type="FunFam" id="3.40.309.10:FF:000012">
    <property type="entry name" value="Betaine aldehyde dehydrogenase"/>
    <property type="match status" value="1"/>
</dbReference>
<feature type="domain" description="Aldehyde dehydrogenase" evidence="6">
    <location>
        <begin position="30"/>
        <end position="489"/>
    </location>
</feature>
<dbReference type="EMBL" id="MIGB01000016">
    <property type="protein sequence ID" value="OSY39723.1"/>
    <property type="molecule type" value="Genomic_DNA"/>
</dbReference>
<feature type="active site" evidence="3">
    <location>
        <position position="262"/>
    </location>
</feature>
<dbReference type="AlphaFoldDB" id="A0A1Y2MX34"/>
<dbReference type="Gene3D" id="3.40.309.10">
    <property type="entry name" value="Aldehyde Dehydrogenase, Chain A, domain 2"/>
    <property type="match status" value="1"/>
</dbReference>
<evidence type="ECO:0000256" key="5">
    <source>
        <dbReference type="SAM" id="MobiDB-lite"/>
    </source>
</evidence>
<evidence type="ECO:0000259" key="6">
    <source>
        <dbReference type="Pfam" id="PF00171"/>
    </source>
</evidence>
<dbReference type="OrthoDB" id="6882680at2"/>
<dbReference type="PANTHER" id="PTHR11699">
    <property type="entry name" value="ALDEHYDE DEHYDROGENASE-RELATED"/>
    <property type="match status" value="1"/>
</dbReference>
<proteinExistence type="inferred from homology"/>
<comment type="caution">
    <text evidence="7">The sequence shown here is derived from an EMBL/GenBank/DDBJ whole genome shotgun (WGS) entry which is preliminary data.</text>
</comment>